<comment type="caution">
    <text evidence="2">The sequence shown here is derived from an EMBL/GenBank/DDBJ whole genome shotgun (WGS) entry which is preliminary data.</text>
</comment>
<dbReference type="InterPro" id="IPR052701">
    <property type="entry name" value="GAG_Ulvan_Degrading_Sulfatases"/>
</dbReference>
<dbReference type="EMBL" id="JBHTAT010000001">
    <property type="protein sequence ID" value="MFC7256715.1"/>
    <property type="molecule type" value="Genomic_DNA"/>
</dbReference>
<protein>
    <submittedName>
        <fullName evidence="2">Sulfatase</fullName>
    </submittedName>
</protein>
<dbReference type="CDD" id="cd16148">
    <property type="entry name" value="sulfatase_like"/>
    <property type="match status" value="1"/>
</dbReference>
<dbReference type="InterPro" id="IPR000917">
    <property type="entry name" value="Sulfatase_N"/>
</dbReference>
<feature type="domain" description="Sulfatase N-terminal" evidence="1">
    <location>
        <begin position="4"/>
        <end position="351"/>
    </location>
</feature>
<dbReference type="SUPFAM" id="SSF53649">
    <property type="entry name" value="Alkaline phosphatase-like"/>
    <property type="match status" value="1"/>
</dbReference>
<name>A0ABD6A2D8_9EURY</name>
<dbReference type="Gene3D" id="3.40.720.10">
    <property type="entry name" value="Alkaline Phosphatase, subunit A"/>
    <property type="match status" value="1"/>
</dbReference>
<dbReference type="InterPro" id="IPR017850">
    <property type="entry name" value="Alkaline_phosphatase_core_sf"/>
</dbReference>
<keyword evidence="3" id="KW-1185">Reference proteome</keyword>
<dbReference type="AlphaFoldDB" id="A0ABD6A2D8"/>
<dbReference type="Pfam" id="PF00884">
    <property type="entry name" value="Sulfatase"/>
    <property type="match status" value="1"/>
</dbReference>
<evidence type="ECO:0000313" key="2">
    <source>
        <dbReference type="EMBL" id="MFC7256715.1"/>
    </source>
</evidence>
<organism evidence="2 3">
    <name type="scientific">Haloplanus litoreus</name>
    <dbReference type="NCBI Taxonomy" id="767515"/>
    <lineage>
        <taxon>Archaea</taxon>
        <taxon>Methanobacteriati</taxon>
        <taxon>Methanobacteriota</taxon>
        <taxon>Stenosarchaea group</taxon>
        <taxon>Halobacteria</taxon>
        <taxon>Halobacteriales</taxon>
        <taxon>Haloferacaceae</taxon>
        <taxon>Haloplanus</taxon>
    </lineage>
</organism>
<dbReference type="GeneID" id="96955109"/>
<dbReference type="RefSeq" id="WP_379705981.1">
    <property type="nucleotide sequence ID" value="NZ_JBHTAT010000001.1"/>
</dbReference>
<gene>
    <name evidence="2" type="ORF">ACFQKE_15625</name>
</gene>
<proteinExistence type="predicted"/>
<sequence length="490" mass="55347">MTARNVVLIVFDTARADVLASHIAEESPETSPLAKLATEGTTVETAFAGSPWTLPSHASLFTSTYPSKHGAHAGHKRLESGRRTLAEAFADAGYETVAVSNNTWISDEFGFARGFDEFVKTWQYVQTEADFGAIARTQLGTDRLRAALGRLFDGNPFLNAINAIYGQYLRRRHDDGARRTNEWVADWLDNRIDDRPFFFFINYLEPHLEYRPPKEHAERYLPGETTYEDAMDVPQDAWGYIAGTVDMDDHDFEVLRSLYRAEIAYLDERLGELRRYLEAAGEWTDTVFVVTADHGENIGDHGFMDHQYCLYDTLLHVPLLVHGGGFTDDEPVDELVQLPDLGPTLLDATGVDAPTYRAQAQGRSFHPESAASPREYVVAEYLAPQPSMTALRTRVGRLPSDVRRYDRSLRAIRDEEWKLIRGSDGSTELYHIVADPEERNDLSAGRPDVMRRLDRMLDEWLASFEQAEPSGSVDMAEGTKRRLEDLGYLQ</sequence>
<dbReference type="Proteomes" id="UP001596434">
    <property type="component" value="Unassembled WGS sequence"/>
</dbReference>
<dbReference type="PANTHER" id="PTHR43751">
    <property type="entry name" value="SULFATASE"/>
    <property type="match status" value="1"/>
</dbReference>
<accession>A0ABD6A2D8</accession>
<dbReference type="PANTHER" id="PTHR43751:SF3">
    <property type="entry name" value="SULFATASE N-TERMINAL DOMAIN-CONTAINING PROTEIN"/>
    <property type="match status" value="1"/>
</dbReference>
<evidence type="ECO:0000313" key="3">
    <source>
        <dbReference type="Proteomes" id="UP001596434"/>
    </source>
</evidence>
<reference evidence="2 3" key="1">
    <citation type="journal article" date="2019" name="Int. J. Syst. Evol. Microbiol.">
        <title>The Global Catalogue of Microorganisms (GCM) 10K type strain sequencing project: providing services to taxonomists for standard genome sequencing and annotation.</title>
        <authorList>
            <consortium name="The Broad Institute Genomics Platform"/>
            <consortium name="The Broad Institute Genome Sequencing Center for Infectious Disease"/>
            <person name="Wu L."/>
            <person name="Ma J."/>
        </authorList>
    </citation>
    <scope>NUCLEOTIDE SEQUENCE [LARGE SCALE GENOMIC DNA]</scope>
    <source>
        <strain evidence="2 3">GX21</strain>
    </source>
</reference>
<evidence type="ECO:0000259" key="1">
    <source>
        <dbReference type="Pfam" id="PF00884"/>
    </source>
</evidence>